<organism evidence="1 2">
    <name type="scientific">Sphaerobolus stellatus (strain SS14)</name>
    <dbReference type="NCBI Taxonomy" id="990650"/>
    <lineage>
        <taxon>Eukaryota</taxon>
        <taxon>Fungi</taxon>
        <taxon>Dikarya</taxon>
        <taxon>Basidiomycota</taxon>
        <taxon>Agaricomycotina</taxon>
        <taxon>Agaricomycetes</taxon>
        <taxon>Phallomycetidae</taxon>
        <taxon>Geastrales</taxon>
        <taxon>Sphaerobolaceae</taxon>
        <taxon>Sphaerobolus</taxon>
    </lineage>
</organism>
<name>A0A0C9VLB1_SPHS4</name>
<keyword evidence="2" id="KW-1185">Reference proteome</keyword>
<dbReference type="AlphaFoldDB" id="A0A0C9VLB1"/>
<dbReference type="Proteomes" id="UP000054279">
    <property type="component" value="Unassembled WGS sequence"/>
</dbReference>
<evidence type="ECO:0000313" key="2">
    <source>
        <dbReference type="Proteomes" id="UP000054279"/>
    </source>
</evidence>
<protein>
    <submittedName>
        <fullName evidence="1">Uncharacterized protein</fullName>
    </submittedName>
</protein>
<sequence length="53" mass="5799">MFSKSSEALNYVGPDSFKAPLYEGETMENGPLLPDVTVGYVDSLLWADPNEGF</sequence>
<proteinExistence type="predicted"/>
<evidence type="ECO:0000313" key="1">
    <source>
        <dbReference type="EMBL" id="KIJ42497.1"/>
    </source>
</evidence>
<reference evidence="1 2" key="1">
    <citation type="submission" date="2014-06" db="EMBL/GenBank/DDBJ databases">
        <title>Evolutionary Origins and Diversification of the Mycorrhizal Mutualists.</title>
        <authorList>
            <consortium name="DOE Joint Genome Institute"/>
            <consortium name="Mycorrhizal Genomics Consortium"/>
            <person name="Kohler A."/>
            <person name="Kuo A."/>
            <person name="Nagy L.G."/>
            <person name="Floudas D."/>
            <person name="Copeland A."/>
            <person name="Barry K.W."/>
            <person name="Cichocki N."/>
            <person name="Veneault-Fourrey C."/>
            <person name="LaButti K."/>
            <person name="Lindquist E.A."/>
            <person name="Lipzen A."/>
            <person name="Lundell T."/>
            <person name="Morin E."/>
            <person name="Murat C."/>
            <person name="Riley R."/>
            <person name="Ohm R."/>
            <person name="Sun H."/>
            <person name="Tunlid A."/>
            <person name="Henrissat B."/>
            <person name="Grigoriev I.V."/>
            <person name="Hibbett D.S."/>
            <person name="Martin F."/>
        </authorList>
    </citation>
    <scope>NUCLEOTIDE SEQUENCE [LARGE SCALE GENOMIC DNA]</scope>
    <source>
        <strain evidence="1 2">SS14</strain>
    </source>
</reference>
<dbReference type="EMBL" id="KN837129">
    <property type="protein sequence ID" value="KIJ42497.1"/>
    <property type="molecule type" value="Genomic_DNA"/>
</dbReference>
<dbReference type="HOGENOM" id="CLU_3070216_0_0_1"/>
<accession>A0A0C9VLB1</accession>
<gene>
    <name evidence="1" type="ORF">M422DRAFT_254278</name>
</gene>